<protein>
    <submittedName>
        <fullName evidence="1">Uncharacterized protein</fullName>
    </submittedName>
</protein>
<accession>I3U763</accession>
<gene>
    <name evidence="1" type="ordered locus">TKWG_00740</name>
</gene>
<sequence length="70" mass="7868">MVQAKAELSNTFLNIYPPIECIDRLKIQTAKATSSQAIRLLRNLNRNSKRVLLMEQLMAGYFSPAAATDQ</sequence>
<dbReference type="Proteomes" id="UP000005267">
    <property type="component" value="Chromosome"/>
</dbReference>
<evidence type="ECO:0000313" key="1">
    <source>
        <dbReference type="EMBL" id="AFK60851.1"/>
    </source>
</evidence>
<reference evidence="2" key="2">
    <citation type="journal article" date="2013" name="PLoS ONE">
        <title>Genome implosion elicits host-confinement in Alcaligenaceae: evidence from the comparative genomics of Tetrathiobacter kashmirensis, a pathogen in the making.</title>
        <authorList>
            <person name="Ghosh W."/>
            <person name="Alam M."/>
            <person name="Roy C."/>
            <person name="Pyne P."/>
            <person name="George A."/>
            <person name="Chakraborty R."/>
            <person name="Majumder S."/>
            <person name="Agarwal A."/>
            <person name="Chakraborty S."/>
            <person name="Majumdar S."/>
            <person name="Gupta S.K."/>
        </authorList>
    </citation>
    <scope>NUCLEOTIDE SEQUENCE [LARGE SCALE GENOMIC DNA]</scope>
    <source>
        <strain evidence="2">WT001</strain>
    </source>
</reference>
<dbReference type="EMBL" id="CP003555">
    <property type="protein sequence ID" value="AFK60851.1"/>
    <property type="molecule type" value="Genomic_DNA"/>
</dbReference>
<evidence type="ECO:0000313" key="2">
    <source>
        <dbReference type="Proteomes" id="UP000005267"/>
    </source>
</evidence>
<name>I3U763_ADVKW</name>
<reference evidence="1 2" key="1">
    <citation type="journal article" date="2011" name="J. Bacteriol.">
        <title>Whole-genome shotgun sequencing of the sulfur-oxidizing chemoautotroph Tetrathiobacter kashmirensis.</title>
        <authorList>
            <person name="Ghosh W."/>
            <person name="George A."/>
            <person name="Agarwal A."/>
            <person name="Raj P."/>
            <person name="Alam M."/>
            <person name="Pyne P."/>
            <person name="Das Gupta S.K."/>
        </authorList>
    </citation>
    <scope>NUCLEOTIDE SEQUENCE [LARGE SCALE GENOMIC DNA]</scope>
    <source>
        <strain evidence="1 2">WT001</strain>
    </source>
</reference>
<dbReference type="KEGG" id="aka:TKWG_00740"/>
<organism evidence="1 2">
    <name type="scientific">Advenella kashmirensis (strain DSM 17095 / LMG 22695 / WT001)</name>
    <name type="common">Tetrathiobacter kashmirensis</name>
    <dbReference type="NCBI Taxonomy" id="1036672"/>
    <lineage>
        <taxon>Bacteria</taxon>
        <taxon>Pseudomonadati</taxon>
        <taxon>Pseudomonadota</taxon>
        <taxon>Betaproteobacteria</taxon>
        <taxon>Burkholderiales</taxon>
        <taxon>Alcaligenaceae</taxon>
    </lineage>
</organism>
<keyword evidence="2" id="KW-1185">Reference proteome</keyword>
<dbReference type="HOGENOM" id="CLU_2748704_0_0_4"/>
<proteinExistence type="predicted"/>
<dbReference type="AlphaFoldDB" id="I3U763"/>